<dbReference type="SUPFAM" id="SSF88713">
    <property type="entry name" value="Glycoside hydrolase/deacetylase"/>
    <property type="match status" value="1"/>
</dbReference>
<dbReference type="InterPro" id="IPR011330">
    <property type="entry name" value="Glyco_hydro/deAcase_b/a-brl"/>
</dbReference>
<keyword evidence="5" id="KW-0479">Metal-binding</keyword>
<evidence type="ECO:0000313" key="10">
    <source>
        <dbReference type="EMBL" id="TDH12376.1"/>
    </source>
</evidence>
<accession>A0A484D9Z3</accession>
<dbReference type="FunFam" id="3.20.20.370:FF:000006">
    <property type="entry name" value="YdjC chitooligosaccharide deacetylase homolog"/>
    <property type="match status" value="1"/>
</dbReference>
<evidence type="ECO:0000256" key="7">
    <source>
        <dbReference type="ARBA" id="ARBA00022842"/>
    </source>
</evidence>
<keyword evidence="11" id="KW-1185">Reference proteome</keyword>
<proteinExistence type="inferred from homology"/>
<dbReference type="AlphaFoldDB" id="A0A484D9Z3"/>
<dbReference type="GO" id="GO:0046872">
    <property type="term" value="F:metal ion binding"/>
    <property type="evidence" value="ECO:0007669"/>
    <property type="project" value="UniProtKB-KW"/>
</dbReference>
<sequence length="400" mass="44074">MIQLKYIWTPPVNCFVVYILKNCGSLILKFSWRLGGTPCFLQQRAVKSSPLRTTPLRLAASRKYGSFSPGLCGFGPYGQPCGIQWTSTIMPQPRMMLVVTGDDFGYCPRRNQGIVESFQAGGISNVSLLVNASAAKEAADLAKRHNIPMGLHANLSEGVPVCPSLQQASTLVNQRGFFHGKMGFRQALERGQLSMKQVEVELRAQVRLFRELTGHLPHHMDGHQHVHVLPEVREVFAQVLSDLKITYTRVPVEPGLHSCPAVPEHLHAFYTEVEKDALDSIPVFTRYGIRWPDVYLGLTTMGQNMSVPNLQRALSHALAAGPSSRTTCSSASGSHPPVVTAELMVHPGYPSHPQEGGCGEGPDDFSQSADRQHELSVLRDPSLLALYNQERVQLCAFKDI</sequence>
<keyword evidence="6" id="KW-0378">Hydrolase</keyword>
<dbReference type="Pfam" id="PF04794">
    <property type="entry name" value="YdjC"/>
    <property type="match status" value="1"/>
</dbReference>
<evidence type="ECO:0000256" key="8">
    <source>
        <dbReference type="ARBA" id="ARBA00023277"/>
    </source>
</evidence>
<evidence type="ECO:0000256" key="3">
    <source>
        <dbReference type="ARBA" id="ARBA00008843"/>
    </source>
</evidence>
<evidence type="ECO:0000256" key="1">
    <source>
        <dbReference type="ARBA" id="ARBA00001946"/>
    </source>
</evidence>
<dbReference type="Proteomes" id="UP000295070">
    <property type="component" value="Chromosome 5"/>
</dbReference>
<comment type="caution">
    <text evidence="10">The sequence shown here is derived from an EMBL/GenBank/DDBJ whole genome shotgun (WGS) entry which is preliminary data.</text>
</comment>
<dbReference type="GO" id="GO:0016787">
    <property type="term" value="F:hydrolase activity"/>
    <property type="evidence" value="ECO:0007669"/>
    <property type="project" value="UniProtKB-KW"/>
</dbReference>
<dbReference type="PANTHER" id="PTHR31609:SF1">
    <property type="entry name" value="CARBOHYDRATE DEACETYLASE"/>
    <property type="match status" value="1"/>
</dbReference>
<reference evidence="10 11" key="1">
    <citation type="submission" date="2019-01" db="EMBL/GenBank/DDBJ databases">
        <title>A chromosome-scale genome assembly of the yellow perch, Perca flavescens.</title>
        <authorList>
            <person name="Feron R."/>
            <person name="Morvezen R."/>
            <person name="Bestin A."/>
            <person name="Haffray P."/>
            <person name="Klopp C."/>
            <person name="Zahm M."/>
            <person name="Cabau C."/>
            <person name="Roques C."/>
            <person name="Donnadieu C."/>
            <person name="Bouchez O."/>
            <person name="Christie M."/>
            <person name="Larson W."/>
            <person name="Guiguen Y."/>
        </authorList>
    </citation>
    <scope>NUCLEOTIDE SEQUENCE [LARGE SCALE GENOMIC DNA]</scope>
    <source>
        <strain evidence="10">YP-PL-M2</strain>
        <tissue evidence="10">Blood</tissue>
    </source>
</reference>
<evidence type="ECO:0000256" key="9">
    <source>
        <dbReference type="SAM" id="MobiDB-lite"/>
    </source>
</evidence>
<evidence type="ECO:0000256" key="6">
    <source>
        <dbReference type="ARBA" id="ARBA00022801"/>
    </source>
</evidence>
<keyword evidence="8" id="KW-0119">Carbohydrate metabolism</keyword>
<dbReference type="InterPro" id="IPR006879">
    <property type="entry name" value="YdjC-like"/>
</dbReference>
<organism evidence="10 11">
    <name type="scientific">Perca flavescens</name>
    <name type="common">American yellow perch</name>
    <name type="synonym">Morone flavescens</name>
    <dbReference type="NCBI Taxonomy" id="8167"/>
    <lineage>
        <taxon>Eukaryota</taxon>
        <taxon>Metazoa</taxon>
        <taxon>Chordata</taxon>
        <taxon>Craniata</taxon>
        <taxon>Vertebrata</taxon>
        <taxon>Euteleostomi</taxon>
        <taxon>Actinopterygii</taxon>
        <taxon>Neopterygii</taxon>
        <taxon>Teleostei</taxon>
        <taxon>Neoteleostei</taxon>
        <taxon>Acanthomorphata</taxon>
        <taxon>Eupercaria</taxon>
        <taxon>Perciformes</taxon>
        <taxon>Percoidei</taxon>
        <taxon>Percidae</taxon>
        <taxon>Percinae</taxon>
        <taxon>Perca</taxon>
    </lineage>
</organism>
<feature type="region of interest" description="Disordered" evidence="9">
    <location>
        <begin position="349"/>
        <end position="370"/>
    </location>
</feature>
<dbReference type="PANTHER" id="PTHR31609">
    <property type="entry name" value="YDJC DEACETYLASE FAMILY MEMBER"/>
    <property type="match status" value="1"/>
</dbReference>
<evidence type="ECO:0000256" key="4">
    <source>
        <dbReference type="ARBA" id="ARBA00018477"/>
    </source>
</evidence>
<dbReference type="STRING" id="8167.A0A484D9Z3"/>
<gene>
    <name evidence="10" type="ORF">EPR50_G00045790</name>
</gene>
<evidence type="ECO:0000256" key="5">
    <source>
        <dbReference type="ARBA" id="ARBA00022723"/>
    </source>
</evidence>
<dbReference type="EMBL" id="SCKG01000005">
    <property type="protein sequence ID" value="TDH12376.1"/>
    <property type="molecule type" value="Genomic_DNA"/>
</dbReference>
<dbReference type="Gene3D" id="3.20.20.370">
    <property type="entry name" value="Glycoside hydrolase/deacetylase"/>
    <property type="match status" value="1"/>
</dbReference>
<protein>
    <recommendedName>
        <fullName evidence="4">Carbohydrate deacetylase</fullName>
    </recommendedName>
</protein>
<comment type="similarity">
    <text evidence="3">Belongs to the YdjC deacetylase family.</text>
</comment>
<evidence type="ECO:0000256" key="2">
    <source>
        <dbReference type="ARBA" id="ARBA00003451"/>
    </source>
</evidence>
<dbReference type="CDD" id="cd10806">
    <property type="entry name" value="YdjC_like_2"/>
    <property type="match status" value="1"/>
</dbReference>
<dbReference type="GO" id="GO:0005975">
    <property type="term" value="P:carbohydrate metabolic process"/>
    <property type="evidence" value="ECO:0007669"/>
    <property type="project" value="InterPro"/>
</dbReference>
<evidence type="ECO:0000313" key="11">
    <source>
        <dbReference type="Proteomes" id="UP000295070"/>
    </source>
</evidence>
<name>A0A484D9Z3_PERFV</name>
<keyword evidence="7" id="KW-0460">Magnesium</keyword>
<comment type="function">
    <text evidence="2">Probably catalyzes the deacetylation of acetylated carbohydrates an important step in the degradation of oligosaccharides.</text>
</comment>
<dbReference type="GO" id="GO:0019213">
    <property type="term" value="F:deacetylase activity"/>
    <property type="evidence" value="ECO:0007669"/>
    <property type="project" value="TreeGrafter"/>
</dbReference>
<comment type="cofactor">
    <cofactor evidence="1">
        <name>Mg(2+)</name>
        <dbReference type="ChEBI" id="CHEBI:18420"/>
    </cofactor>
</comment>